<dbReference type="KEGG" id="gey:QMQ05_05795"/>
<evidence type="ECO:0000313" key="1">
    <source>
        <dbReference type="EMBL" id="XAO47035.1"/>
    </source>
</evidence>
<reference evidence="1 2" key="1">
    <citation type="submission" date="2023-05" db="EMBL/GenBank/DDBJ databases">
        <title>Glutamicibacter sp. B1, complete genome.</title>
        <authorList>
            <person name="Long Y.H."/>
            <person name="Fang T."/>
            <person name="Li X.Y."/>
        </authorList>
    </citation>
    <scope>NUCLEOTIDE SEQUENCE [LARGE SCALE GENOMIC DNA]</scope>
    <source>
        <strain evidence="1 2">B1</strain>
    </source>
</reference>
<evidence type="ECO:0008006" key="3">
    <source>
        <dbReference type="Google" id="ProtNLM"/>
    </source>
</evidence>
<dbReference type="EMBL" id="CP125942">
    <property type="protein sequence ID" value="XAO47035.1"/>
    <property type="molecule type" value="Genomic_DNA"/>
</dbReference>
<sequence>MKGTRVWSVSAANFSDKALIHPDDCPWSRAPNDGASHTASFNINDEATAEHMKAGILEPLERFIVIEDGGVVTYAGLIWDDTYDRDAQTLTITHDDIWSILDLRLIAEDRTANITNWKKTYSGLSYDTIVKRLMQLATTGLGRNIPIRYEDDYTGGEERTYYGYNLDTVLDAITEIMDLDDGPDIDFRPEWDTSGSLRWTMRTGDLSPEGQTIEVNLAAPKTDLRGITYKRSGRTMATHQVAIGEGSGIDMLTATATRTGPMSLEVIDQFKNIKDAAQLQKNATSALAARKLISQIDFSIRADSPRFGNMWDLKPGTLVRWYSNGDAHIPDGWHLSEIIKYSGNVTSDWIKLELQPK</sequence>
<keyword evidence="2" id="KW-1185">Reference proteome</keyword>
<dbReference type="Proteomes" id="UP001486888">
    <property type="component" value="Chromosome"/>
</dbReference>
<organism evidence="1 2">
    <name type="scientific">Glutamicibacter ectropisis</name>
    <dbReference type="NCBI Taxonomy" id="3046593"/>
    <lineage>
        <taxon>Bacteria</taxon>
        <taxon>Bacillati</taxon>
        <taxon>Actinomycetota</taxon>
        <taxon>Actinomycetes</taxon>
        <taxon>Micrococcales</taxon>
        <taxon>Micrococcaceae</taxon>
        <taxon>Glutamicibacter</taxon>
    </lineage>
</organism>
<dbReference type="RefSeq" id="WP_345473755.1">
    <property type="nucleotide sequence ID" value="NZ_CP125942.1"/>
</dbReference>
<gene>
    <name evidence="1" type="ORF">QMQ05_05795</name>
</gene>
<accession>A0AAU6WGY4</accession>
<protein>
    <recommendedName>
        <fullName evidence="3">Minor tail protein</fullName>
    </recommendedName>
</protein>
<proteinExistence type="predicted"/>
<dbReference type="AlphaFoldDB" id="A0AAU6WGY4"/>
<evidence type="ECO:0000313" key="2">
    <source>
        <dbReference type="Proteomes" id="UP001486888"/>
    </source>
</evidence>
<name>A0AAU6WGY4_9MICC</name>